<dbReference type="PANTHER" id="PTHR20426">
    <property type="entry name" value="RIBOSOME BIOGENESIS PROTEIN TSR3 HOMOLOG"/>
    <property type="match status" value="1"/>
</dbReference>
<keyword evidence="11" id="KW-1185">Reference proteome</keyword>
<evidence type="ECO:0000256" key="3">
    <source>
        <dbReference type="ARBA" id="ARBA00022552"/>
    </source>
</evidence>
<reference evidence="10" key="1">
    <citation type="submission" date="2021-06" db="EMBL/GenBank/DDBJ databases">
        <authorList>
            <person name="Kallberg Y."/>
            <person name="Tangrot J."/>
            <person name="Rosling A."/>
        </authorList>
    </citation>
    <scope>NUCLEOTIDE SEQUENCE</scope>
    <source>
        <strain evidence="10">CL551</strain>
    </source>
</reference>
<dbReference type="GO" id="GO:0000455">
    <property type="term" value="P:enzyme-directed rRNA pseudouridine synthesis"/>
    <property type="evidence" value="ECO:0007669"/>
    <property type="project" value="UniProtKB-UniRule"/>
</dbReference>
<evidence type="ECO:0000259" key="9">
    <source>
        <dbReference type="Pfam" id="PF04068"/>
    </source>
</evidence>
<evidence type="ECO:0000256" key="2">
    <source>
        <dbReference type="ARBA" id="ARBA00022517"/>
    </source>
</evidence>
<evidence type="ECO:0000259" key="8">
    <source>
        <dbReference type="Pfam" id="PF04034"/>
    </source>
</evidence>
<keyword evidence="5 6" id="KW-0949">S-adenosyl-L-methionine</keyword>
<comment type="function">
    <text evidence="6">Aminocarboxypropyltransferase that catalyzes the aminocarboxypropyl transfer on pseudouridine at position 1191 (Psi1191) in 18S rRNA. It constitutes the last step in biosynthesis of the hypermodified N1-methyl-N3-(3-amino-3-carboxypropyl) pseudouridine (m1acp3-Psi) conserved in eukaryotic 18S rRNA.</text>
</comment>
<dbReference type="EMBL" id="CAJVPV010004353">
    <property type="protein sequence ID" value="CAG8571797.1"/>
    <property type="molecule type" value="Genomic_DNA"/>
</dbReference>
<sequence>MNIKILRPYTVKSTGTRPISEVKPLMAQSVLWLGTTWEYWVLNFKFASAPYLHHVKLVRALTYGARILPLNNHLNDSEDVFNDPMNRGECKNEGNADKEIPVPLGMWDFDHCDPKRCSGKKLSRLGIVKILKISNRFPGITLSPQGQQAVSPADRSIIQKFGLAVVDCSWARLEDVPFARLKTCHDRLLPYLVATNPTNYGRPWKLNCVEAFAAGFYITGFPEYAQKLLSKFKWGHAFFAVNGDLLKKYAACKDSGEVVKVQNEWLKEIEEEYAQAREKADDTNDDLMVENPNHLLPSPDDDSDFDIHEISDFSRLTLNDQSVDNFDDRGSQSE</sequence>
<keyword evidence="3 6" id="KW-0698">rRNA processing</keyword>
<gene>
    <name evidence="6" type="primary">TSR3</name>
    <name evidence="10" type="ORF">AMORRO_LOCUS6507</name>
</gene>
<feature type="binding site" evidence="6">
    <location>
        <position position="189"/>
    </location>
    <ligand>
        <name>S-adenosyl-L-methionine</name>
        <dbReference type="ChEBI" id="CHEBI:59789"/>
    </ligand>
</feature>
<protein>
    <recommendedName>
        <fullName evidence="6">18S rRNA aminocarboxypropyltransferase</fullName>
        <ecNumber evidence="6">2.5.1.157</ecNumber>
    </recommendedName>
</protein>
<keyword evidence="2 6" id="KW-0690">Ribosome biogenesis</keyword>
<evidence type="ECO:0000256" key="7">
    <source>
        <dbReference type="SAM" id="MobiDB-lite"/>
    </source>
</evidence>
<comment type="similarity">
    <text evidence="6">Belongs to the TDD superfamily. TSR3 family.</text>
</comment>
<dbReference type="GO" id="GO:0030490">
    <property type="term" value="P:maturation of SSU-rRNA"/>
    <property type="evidence" value="ECO:0007669"/>
    <property type="project" value="TreeGrafter"/>
</dbReference>
<dbReference type="Pfam" id="PF04034">
    <property type="entry name" value="Ribo_biogen_C"/>
    <property type="match status" value="1"/>
</dbReference>
<keyword evidence="4 6" id="KW-0808">Transferase</keyword>
<dbReference type="EC" id="2.5.1.157" evidence="6"/>
<feature type="binding site" evidence="6">
    <location>
        <position position="118"/>
    </location>
    <ligand>
        <name>S-adenosyl-L-methionine</name>
        <dbReference type="ChEBI" id="CHEBI:59789"/>
    </ligand>
</feature>
<comment type="subcellular location">
    <subcellularLocation>
        <location evidence="6">Cytoplasm</location>
    </subcellularLocation>
    <subcellularLocation>
        <location evidence="6">Nucleus</location>
    </subcellularLocation>
</comment>
<proteinExistence type="inferred from homology"/>
<dbReference type="HAMAP" id="MF_01116">
    <property type="entry name" value="TSR3"/>
    <property type="match status" value="1"/>
</dbReference>
<accession>A0A9N9G220</accession>
<evidence type="ECO:0000256" key="6">
    <source>
        <dbReference type="HAMAP-Rule" id="MF_03146"/>
    </source>
</evidence>
<dbReference type="InterPro" id="IPR022968">
    <property type="entry name" value="Tsr3-like"/>
</dbReference>
<keyword evidence="1 6" id="KW-0963">Cytoplasm</keyword>
<dbReference type="OrthoDB" id="10262062at2759"/>
<dbReference type="InterPro" id="IPR007209">
    <property type="entry name" value="RNaseL-inhib-like_metal-bd_dom"/>
</dbReference>
<evidence type="ECO:0000256" key="4">
    <source>
        <dbReference type="ARBA" id="ARBA00022679"/>
    </source>
</evidence>
<feature type="binding site" evidence="6">
    <location>
        <position position="204"/>
    </location>
    <ligand>
        <name>S-adenosyl-L-methionine</name>
        <dbReference type="ChEBI" id="CHEBI:59789"/>
    </ligand>
</feature>
<organism evidence="10 11">
    <name type="scientific">Acaulospora morrowiae</name>
    <dbReference type="NCBI Taxonomy" id="94023"/>
    <lineage>
        <taxon>Eukaryota</taxon>
        <taxon>Fungi</taxon>
        <taxon>Fungi incertae sedis</taxon>
        <taxon>Mucoromycota</taxon>
        <taxon>Glomeromycotina</taxon>
        <taxon>Glomeromycetes</taxon>
        <taxon>Diversisporales</taxon>
        <taxon>Acaulosporaceae</taxon>
        <taxon>Acaulospora</taxon>
    </lineage>
</organism>
<evidence type="ECO:0000313" key="11">
    <source>
        <dbReference type="Proteomes" id="UP000789342"/>
    </source>
</evidence>
<dbReference type="NCBIfam" id="NF002621">
    <property type="entry name" value="PRK02287.1"/>
    <property type="match status" value="1"/>
</dbReference>
<feature type="binding site" evidence="6">
    <location>
        <position position="166"/>
    </location>
    <ligand>
        <name>S-adenosyl-L-methionine</name>
        <dbReference type="ChEBI" id="CHEBI:59789"/>
    </ligand>
</feature>
<feature type="domain" description="16S/18S rRNA aminocarboxypropyltransferase Tsr3 C-terminal" evidence="8">
    <location>
        <begin position="140"/>
        <end position="266"/>
    </location>
</feature>
<feature type="domain" description="RNase L inhibitor RLI-like possible metal-binding" evidence="9">
    <location>
        <begin position="103"/>
        <end position="133"/>
    </location>
</feature>
<dbReference type="Pfam" id="PF04068">
    <property type="entry name" value="Fer4_RLI"/>
    <property type="match status" value="1"/>
</dbReference>
<comment type="catalytic activity">
    <reaction evidence="6">
        <text>an N(1)-methylpseudouridine in rRNA + S-adenosyl-L-methionine = N(1)-methyl-N(3)-[(3S)-3-amino-3-carboxypropyl]pseudouridine in rRNA + S-methyl-5'-thioadenosine + H(+)</text>
        <dbReference type="Rhea" id="RHEA:63296"/>
        <dbReference type="Rhea" id="RHEA-COMP:11634"/>
        <dbReference type="Rhea" id="RHEA-COMP:16310"/>
        <dbReference type="ChEBI" id="CHEBI:15378"/>
        <dbReference type="ChEBI" id="CHEBI:17509"/>
        <dbReference type="ChEBI" id="CHEBI:59789"/>
        <dbReference type="ChEBI" id="CHEBI:74890"/>
        <dbReference type="ChEBI" id="CHEBI:146234"/>
        <dbReference type="EC" id="2.5.1.157"/>
    </reaction>
</comment>
<keyword evidence="6" id="KW-0539">Nucleus</keyword>
<dbReference type="GO" id="GO:0005634">
    <property type="term" value="C:nucleus"/>
    <property type="evidence" value="ECO:0007669"/>
    <property type="project" value="UniProtKB-SubCell"/>
</dbReference>
<evidence type="ECO:0000256" key="5">
    <source>
        <dbReference type="ARBA" id="ARBA00022691"/>
    </source>
</evidence>
<name>A0A9N9G220_9GLOM</name>
<evidence type="ECO:0000256" key="1">
    <source>
        <dbReference type="ARBA" id="ARBA00022490"/>
    </source>
</evidence>
<feature type="region of interest" description="Disordered" evidence="7">
    <location>
        <begin position="277"/>
        <end position="305"/>
    </location>
</feature>
<dbReference type="PANTHER" id="PTHR20426:SF0">
    <property type="entry name" value="18S RRNA AMINOCARBOXYPROPYLTRANSFERASE"/>
    <property type="match status" value="1"/>
</dbReference>
<comment type="caution">
    <text evidence="10">The sequence shown here is derived from an EMBL/GenBank/DDBJ whole genome shotgun (WGS) entry which is preliminary data.</text>
</comment>
<evidence type="ECO:0000313" key="10">
    <source>
        <dbReference type="EMBL" id="CAG8571797.1"/>
    </source>
</evidence>
<dbReference type="GO" id="GO:0005737">
    <property type="term" value="C:cytoplasm"/>
    <property type="evidence" value="ECO:0007669"/>
    <property type="project" value="UniProtKB-SubCell"/>
</dbReference>
<comment type="catalytic activity">
    <reaction evidence="6">
        <text>N(1)-methylpseudouridine(1191) in yeast 18S rRNA + S-adenosyl-L-methionine = N(1)-methyl-N(3)-[(3S)-3-amino-3-carboxypropyl]pseudouridine(1191) in yeast 18S rRNA + S-methyl-5'-thioadenosine + H(+)</text>
        <dbReference type="Rhea" id="RHEA:63300"/>
        <dbReference type="Rhea" id="RHEA-COMP:13852"/>
        <dbReference type="Rhea" id="RHEA-COMP:16309"/>
        <dbReference type="ChEBI" id="CHEBI:15378"/>
        <dbReference type="ChEBI" id="CHEBI:17509"/>
        <dbReference type="ChEBI" id="CHEBI:59789"/>
        <dbReference type="ChEBI" id="CHEBI:74890"/>
        <dbReference type="ChEBI" id="CHEBI:146234"/>
    </reaction>
</comment>
<dbReference type="InterPro" id="IPR007177">
    <property type="entry name" value="Tsr3_C"/>
</dbReference>
<dbReference type="Proteomes" id="UP000789342">
    <property type="component" value="Unassembled WGS sequence"/>
</dbReference>
<dbReference type="GO" id="GO:1904047">
    <property type="term" value="F:S-adenosyl-L-methionine binding"/>
    <property type="evidence" value="ECO:0007669"/>
    <property type="project" value="UniProtKB-UniRule"/>
</dbReference>
<dbReference type="GO" id="GO:0106388">
    <property type="term" value="F:rRNA small subunit aminocarboxypropyltransferase activity"/>
    <property type="evidence" value="ECO:0007669"/>
    <property type="project" value="UniProtKB-EC"/>
</dbReference>
<dbReference type="AlphaFoldDB" id="A0A9N9G220"/>